<evidence type="ECO:0000313" key="5">
    <source>
        <dbReference type="EMBL" id="CCA72373.1"/>
    </source>
</evidence>
<dbReference type="Gene3D" id="2.130.10.10">
    <property type="entry name" value="YVTN repeat-like/Quinoprotein amine dehydrogenase"/>
    <property type="match status" value="2"/>
</dbReference>
<name>G4TM30_SERID</name>
<dbReference type="PROSITE" id="PS00678">
    <property type="entry name" value="WD_REPEATS_1"/>
    <property type="match status" value="3"/>
</dbReference>
<proteinExistence type="predicted"/>
<dbReference type="Pfam" id="PF00400">
    <property type="entry name" value="WD40"/>
    <property type="match status" value="4"/>
</dbReference>
<keyword evidence="6" id="KW-1185">Reference proteome</keyword>
<dbReference type="SMART" id="SM00320">
    <property type="entry name" value="WD40"/>
    <property type="match status" value="3"/>
</dbReference>
<dbReference type="EMBL" id="CAFZ01000161">
    <property type="protein sequence ID" value="CCA72373.1"/>
    <property type="molecule type" value="Genomic_DNA"/>
</dbReference>
<evidence type="ECO:0000256" key="1">
    <source>
        <dbReference type="ARBA" id="ARBA00022574"/>
    </source>
</evidence>
<dbReference type="PROSITE" id="PS50082">
    <property type="entry name" value="WD_REPEATS_2"/>
    <property type="match status" value="4"/>
</dbReference>
<feature type="repeat" description="WD" evidence="3">
    <location>
        <begin position="748"/>
        <end position="785"/>
    </location>
</feature>
<feature type="repeat" description="WD" evidence="3">
    <location>
        <begin position="792"/>
        <end position="827"/>
    </location>
</feature>
<accession>G4TM30</accession>
<dbReference type="STRING" id="1109443.G4TM30"/>
<feature type="repeat" description="WD" evidence="3">
    <location>
        <begin position="856"/>
        <end position="887"/>
    </location>
</feature>
<reference evidence="5 6" key="1">
    <citation type="journal article" date="2011" name="PLoS Pathog.">
        <title>Endophytic Life Strategies Decoded by Genome and Transcriptome Analyses of the Mutualistic Root Symbiont Piriformospora indica.</title>
        <authorList>
            <person name="Zuccaro A."/>
            <person name="Lahrmann U."/>
            <person name="Guldener U."/>
            <person name="Langen G."/>
            <person name="Pfiffi S."/>
            <person name="Biedenkopf D."/>
            <person name="Wong P."/>
            <person name="Samans B."/>
            <person name="Grimm C."/>
            <person name="Basiewicz M."/>
            <person name="Murat C."/>
            <person name="Martin F."/>
            <person name="Kogel K.H."/>
        </authorList>
    </citation>
    <scope>NUCLEOTIDE SEQUENCE [LARGE SCALE GENOMIC DNA]</scope>
    <source>
        <strain evidence="5 6">DSM 11827</strain>
    </source>
</reference>
<evidence type="ECO:0000256" key="3">
    <source>
        <dbReference type="PROSITE-ProRule" id="PRU00221"/>
    </source>
</evidence>
<protein>
    <recommendedName>
        <fullName evidence="4">Nephrocystin 3-like N-terminal domain-containing protein</fullName>
    </recommendedName>
</protein>
<dbReference type="CDD" id="cd00200">
    <property type="entry name" value="WD40"/>
    <property type="match status" value="1"/>
</dbReference>
<dbReference type="InterPro" id="IPR050349">
    <property type="entry name" value="WD_LIS1/nudF_dynein_reg"/>
</dbReference>
<evidence type="ECO:0000259" key="4">
    <source>
        <dbReference type="Pfam" id="PF24883"/>
    </source>
</evidence>
<dbReference type="SUPFAM" id="SSF52540">
    <property type="entry name" value="P-loop containing nucleoside triphosphate hydrolases"/>
    <property type="match status" value="1"/>
</dbReference>
<dbReference type="InterPro" id="IPR019775">
    <property type="entry name" value="WD40_repeat_CS"/>
</dbReference>
<dbReference type="SUPFAM" id="SSF50978">
    <property type="entry name" value="WD40 repeat-like"/>
    <property type="match status" value="1"/>
</dbReference>
<evidence type="ECO:0000256" key="2">
    <source>
        <dbReference type="ARBA" id="ARBA00022737"/>
    </source>
</evidence>
<dbReference type="InParanoid" id="G4TM30"/>
<dbReference type="HOGENOM" id="CLU_000288_6_5_1"/>
<keyword evidence="1 3" id="KW-0853">WD repeat</keyword>
<gene>
    <name evidence="5" type="ORF">PIIN_06307</name>
</gene>
<dbReference type="InterPro" id="IPR027417">
    <property type="entry name" value="P-loop_NTPase"/>
</dbReference>
<dbReference type="InterPro" id="IPR015943">
    <property type="entry name" value="WD40/YVTN_repeat-like_dom_sf"/>
</dbReference>
<dbReference type="InterPro" id="IPR036322">
    <property type="entry name" value="WD40_repeat_dom_sf"/>
</dbReference>
<dbReference type="AlphaFoldDB" id="G4TM30"/>
<dbReference type="InterPro" id="IPR056884">
    <property type="entry name" value="NPHP3-like_N"/>
</dbReference>
<feature type="repeat" description="WD" evidence="3">
    <location>
        <begin position="828"/>
        <end position="854"/>
    </location>
</feature>
<dbReference type="Pfam" id="PF24883">
    <property type="entry name" value="NPHP3_N"/>
    <property type="match status" value="1"/>
</dbReference>
<sequence>MARQALESTREEWNDLTRRLRDYMGALEESIILLETYPLREWTVDQAIERDRFLEDMHDTVVKLKEKRRGRALGLFKAFIKLKTDAGDIRRLNRDIEDRHSQFMTQEALGLFTAFRAQAVEQTASVIKRDMEATNANVEVTKAGVEITKINVETILTDGKVELNLVRLLIFQVDTAAILQLPTVGFVPSSVHRTCLKGTREAVLRTIWDWANDDMSNEPIFWLCDMAGSGKSTVAMSAVESWRKEGVLGGRFFFSIASNEGSTTDKFCSTIARDLVHYIPELAPHIAKVVKDHPSLMRSSLDEQFQKLITHSVSHRRGRIIIVIDALDECKSGTQRRELIEALSLAVRESENLKIFITSRPDPVIQAVLGPLSIKCKLEDRLHDANHRDNIDDIGVYVHLLLDGVLSEHKRQRLVEKANGLFIWASTACRMITSETNLTSPDSIYDRLVSMDQTGAIDDLYSLVFERTKPEHCAVMYKMLALLLAVYEPLTVNDLDDMLKHAGVDGSAKALVRNLGSVLTEDATTSVIQFRHPTLVEYLRRCSNTPAIDSRNRVYVDIANAHGQVVSWCLKRFRSRTEGLRFNICQIESSFYLNREIPDIDTKASRFISRRLRYASFHWLFHMAETNDNWRSTFTNELQHTIQHPHVFYWMEVLSFTGGVPRAIAGLRAVTRRVGLEESVQSRMDEIRRFLIAFSVPIQESAPHIYITALPFTPTKSKLRIEGMELYKNLLTVVQGLEEMYPGLPRTLRGHEGSVLAVAFSADGSRIVSGSSDKTIRLWDADTGQPSWGSPLQGHQSWVTAVACSPDNSRIISGSDDHTLRLWDANTDGSRIISGSSDKTIRIWDVNTFQALEGPLWGHKESVWAVAFSPDSRIVSGSLDKTIRVWSTDHYIHAKSSDQDDKESTYSSIIEEVPGTPLRILVPGFTNCSLLHDGWVQSSGKRLFWVPPENRHGLQQPHLLLTMPTTSAFRATKLDLSNFQCGPSWTSIRKDAH</sequence>
<comment type="caution">
    <text evidence="5">The sequence shown here is derived from an EMBL/GenBank/DDBJ whole genome shotgun (WGS) entry which is preliminary data.</text>
</comment>
<dbReference type="InterPro" id="IPR020472">
    <property type="entry name" value="WD40_PAC1"/>
</dbReference>
<dbReference type="Proteomes" id="UP000007148">
    <property type="component" value="Unassembled WGS sequence"/>
</dbReference>
<organism evidence="5 6">
    <name type="scientific">Serendipita indica (strain DSM 11827)</name>
    <name type="common">Root endophyte fungus</name>
    <name type="synonym">Piriformospora indica</name>
    <dbReference type="NCBI Taxonomy" id="1109443"/>
    <lineage>
        <taxon>Eukaryota</taxon>
        <taxon>Fungi</taxon>
        <taxon>Dikarya</taxon>
        <taxon>Basidiomycota</taxon>
        <taxon>Agaricomycotina</taxon>
        <taxon>Agaricomycetes</taxon>
        <taxon>Sebacinales</taxon>
        <taxon>Serendipitaceae</taxon>
        <taxon>Serendipita</taxon>
    </lineage>
</organism>
<dbReference type="PROSITE" id="PS50294">
    <property type="entry name" value="WD_REPEATS_REGION"/>
    <property type="match status" value="3"/>
</dbReference>
<dbReference type="OrthoDB" id="2932404at2759"/>
<evidence type="ECO:0000313" key="6">
    <source>
        <dbReference type="Proteomes" id="UP000007148"/>
    </source>
</evidence>
<dbReference type="eggNOG" id="KOG0272">
    <property type="taxonomic scope" value="Eukaryota"/>
</dbReference>
<dbReference type="PANTHER" id="PTHR44129">
    <property type="entry name" value="WD REPEAT-CONTAINING PROTEIN POP1"/>
    <property type="match status" value="1"/>
</dbReference>
<dbReference type="InterPro" id="IPR001680">
    <property type="entry name" value="WD40_rpt"/>
</dbReference>
<keyword evidence="2" id="KW-0677">Repeat</keyword>
<dbReference type="PRINTS" id="PR00320">
    <property type="entry name" value="GPROTEINBRPT"/>
</dbReference>
<dbReference type="Gene3D" id="3.40.50.300">
    <property type="entry name" value="P-loop containing nucleotide triphosphate hydrolases"/>
    <property type="match status" value="1"/>
</dbReference>
<feature type="domain" description="Nephrocystin 3-like N-terminal" evidence="4">
    <location>
        <begin position="204"/>
        <end position="360"/>
    </location>
</feature>